<keyword evidence="2" id="KW-0812">Transmembrane</keyword>
<sequence>MHEKGYQESSVDKHSTTTQLCRSHQSSSSCDLQVRRLSRPSQGKFSGIQARRLSRPITTCKGIQLPKESGSISSTSTDLTTTRARQPTQVYFPNSFTANTTEATTNSNPKLLENRRTTGPQSRRYTNTATLRAPQIRRLQSPNRLCIRFLGTQFVVIVAQNIELRLVLCEELLHLDKQSRAMVNTGQRSCACDWLCWYVATGTRRGKSCALFCVLRLDDQQLVLRIVHPMRRRLDKLVRRRFEDQSMVCLVSDFSVRSTGCPAFVFRNSVWLSSCERLFATVVSDWFFLAWLEFHQLLVLASAGLGIVSVDWFCRKTIIGFVFQSLLVLYIGNLGLRIVISFTILSKYFQPFVPYLSNPRTLFSRELFWRFPVVPLVVLARARLLPESLGFLTGLVVAQYKDVRASGNTALSSPCWDRSHHEPSGNPGSTAGRGFNPAGGAPGGG</sequence>
<proteinExistence type="predicted"/>
<reference evidence="3 4" key="1">
    <citation type="journal article" date="2015" name="Proc. Natl. Acad. Sci. U.S.A.">
        <title>The resurrection genome of Boea hygrometrica: A blueprint for survival of dehydration.</title>
        <authorList>
            <person name="Xiao L."/>
            <person name="Yang G."/>
            <person name="Zhang L."/>
            <person name="Yang X."/>
            <person name="Zhao S."/>
            <person name="Ji Z."/>
            <person name="Zhou Q."/>
            <person name="Hu M."/>
            <person name="Wang Y."/>
            <person name="Chen M."/>
            <person name="Xu Y."/>
            <person name="Jin H."/>
            <person name="Xiao X."/>
            <person name="Hu G."/>
            <person name="Bao F."/>
            <person name="Hu Y."/>
            <person name="Wan P."/>
            <person name="Li L."/>
            <person name="Deng X."/>
            <person name="Kuang T."/>
            <person name="Xiang C."/>
            <person name="Zhu J.K."/>
            <person name="Oliver M.J."/>
            <person name="He Y."/>
        </authorList>
    </citation>
    <scope>NUCLEOTIDE SEQUENCE [LARGE SCALE GENOMIC DNA]</scope>
    <source>
        <strain evidence="4">cv. XS01</strain>
    </source>
</reference>
<dbReference type="Proteomes" id="UP000250235">
    <property type="component" value="Unassembled WGS sequence"/>
</dbReference>
<name>A0A2Z7C3Y8_9LAMI</name>
<evidence type="ECO:0000313" key="4">
    <source>
        <dbReference type="Proteomes" id="UP000250235"/>
    </source>
</evidence>
<feature type="compositionally biased region" description="Low complexity" evidence="1">
    <location>
        <begin position="96"/>
        <end position="108"/>
    </location>
</feature>
<feature type="transmembrane region" description="Helical" evidence="2">
    <location>
        <begin position="326"/>
        <end position="347"/>
    </location>
</feature>
<evidence type="ECO:0000313" key="3">
    <source>
        <dbReference type="EMBL" id="KZV41437.1"/>
    </source>
</evidence>
<feature type="transmembrane region" description="Helical" evidence="2">
    <location>
        <begin position="286"/>
        <end position="314"/>
    </location>
</feature>
<dbReference type="EMBL" id="KQ999462">
    <property type="protein sequence ID" value="KZV41437.1"/>
    <property type="molecule type" value="Genomic_DNA"/>
</dbReference>
<dbReference type="AlphaFoldDB" id="A0A2Z7C3Y8"/>
<keyword evidence="2" id="KW-0472">Membrane</keyword>
<protein>
    <submittedName>
        <fullName evidence="3">Uncharacterized protein</fullName>
    </submittedName>
</protein>
<feature type="compositionally biased region" description="Polar residues" evidence="1">
    <location>
        <begin position="16"/>
        <end position="31"/>
    </location>
</feature>
<feature type="region of interest" description="Disordered" evidence="1">
    <location>
        <begin position="1"/>
        <end position="47"/>
    </location>
</feature>
<feature type="region of interest" description="Disordered" evidence="1">
    <location>
        <begin position="411"/>
        <end position="445"/>
    </location>
</feature>
<gene>
    <name evidence="3" type="ORF">F511_10050</name>
</gene>
<accession>A0A2Z7C3Y8</accession>
<feature type="compositionally biased region" description="Basic and acidic residues" evidence="1">
    <location>
        <begin position="1"/>
        <end position="15"/>
    </location>
</feature>
<feature type="region of interest" description="Disordered" evidence="1">
    <location>
        <begin position="96"/>
        <end position="123"/>
    </location>
</feature>
<keyword evidence="2" id="KW-1133">Transmembrane helix</keyword>
<organism evidence="3 4">
    <name type="scientific">Dorcoceras hygrometricum</name>
    <dbReference type="NCBI Taxonomy" id="472368"/>
    <lineage>
        <taxon>Eukaryota</taxon>
        <taxon>Viridiplantae</taxon>
        <taxon>Streptophyta</taxon>
        <taxon>Embryophyta</taxon>
        <taxon>Tracheophyta</taxon>
        <taxon>Spermatophyta</taxon>
        <taxon>Magnoliopsida</taxon>
        <taxon>eudicotyledons</taxon>
        <taxon>Gunneridae</taxon>
        <taxon>Pentapetalae</taxon>
        <taxon>asterids</taxon>
        <taxon>lamiids</taxon>
        <taxon>Lamiales</taxon>
        <taxon>Gesneriaceae</taxon>
        <taxon>Didymocarpoideae</taxon>
        <taxon>Trichosporeae</taxon>
        <taxon>Loxocarpinae</taxon>
        <taxon>Dorcoceras</taxon>
    </lineage>
</organism>
<evidence type="ECO:0000256" key="1">
    <source>
        <dbReference type="SAM" id="MobiDB-lite"/>
    </source>
</evidence>
<keyword evidence="4" id="KW-1185">Reference proteome</keyword>
<evidence type="ECO:0000256" key="2">
    <source>
        <dbReference type="SAM" id="Phobius"/>
    </source>
</evidence>